<dbReference type="Gramene" id="AUR62022479-RA">
    <property type="protein sequence ID" value="AUR62022479-RA:cds"/>
    <property type="gene ID" value="AUR62022479"/>
</dbReference>
<dbReference type="PANTHER" id="PTHR12484">
    <property type="entry name" value="B-LYMPHOCYTE ANTIGEN-RELATED"/>
    <property type="match status" value="1"/>
</dbReference>
<accession>A0A803M2N1</accession>
<dbReference type="Proteomes" id="UP000596660">
    <property type="component" value="Unplaced"/>
</dbReference>
<evidence type="ECO:0000313" key="2">
    <source>
        <dbReference type="Proteomes" id="UP000596660"/>
    </source>
</evidence>
<proteinExistence type="predicted"/>
<organism evidence="1 2">
    <name type="scientific">Chenopodium quinoa</name>
    <name type="common">Quinoa</name>
    <dbReference type="NCBI Taxonomy" id="63459"/>
    <lineage>
        <taxon>Eukaryota</taxon>
        <taxon>Viridiplantae</taxon>
        <taxon>Streptophyta</taxon>
        <taxon>Embryophyta</taxon>
        <taxon>Tracheophyta</taxon>
        <taxon>Spermatophyta</taxon>
        <taxon>Magnoliopsida</taxon>
        <taxon>eudicotyledons</taxon>
        <taxon>Gunneridae</taxon>
        <taxon>Pentapetalae</taxon>
        <taxon>Caryophyllales</taxon>
        <taxon>Chenopodiaceae</taxon>
        <taxon>Chenopodioideae</taxon>
        <taxon>Atripliceae</taxon>
        <taxon>Chenopodium</taxon>
    </lineage>
</organism>
<protein>
    <submittedName>
        <fullName evidence="1">Uncharacterized protein</fullName>
    </submittedName>
</protein>
<dbReference type="AlphaFoldDB" id="A0A803M2N1"/>
<dbReference type="EnsemblPlants" id="AUR62022479-RA">
    <property type="protein sequence ID" value="AUR62022479-RA:cds"/>
    <property type="gene ID" value="AUR62022479"/>
</dbReference>
<sequence>MNSSKPLDSIPPTDSVEITNGLTLTPRIKLRLTIHHADASVSPLDEWKLKRSLINFLKSSFSIPITIPEEDLIVRRFKDLKKRKREDAVAVASLFIRDLGFIVSAAEKIKGFDGGDGGLEEVLEKKFLEWRIVLVEKMDGMEVNLEGVKFRVSVNLPVSDDFEKMKKEWQEFYAFGPVLTGEETKVSSQIFSKEVEEIMKRIIRNVQRNLDKITNKACSPMKMKEEDYQAKLEDEIEKADNEEEEQVHPILEDDKGFVGGVTVGSSENLDGGFRGVKSSGRLGDFRDGFTGGGQGGFAGTSGGRLHECSGGFVCEYIGVRGFGGGLTTFEGDFTGGFCGARQNFTGGLYGWQHKLQWQNFREGRCRR</sequence>
<keyword evidence="2" id="KW-1185">Reference proteome</keyword>
<evidence type="ECO:0000313" key="1">
    <source>
        <dbReference type="EnsemblPlants" id="AUR62022479-RA:cds"/>
    </source>
</evidence>
<name>A0A803M2N1_CHEQI</name>
<reference evidence="1" key="1">
    <citation type="journal article" date="2017" name="Nature">
        <title>The genome of Chenopodium quinoa.</title>
        <authorList>
            <person name="Jarvis D.E."/>
            <person name="Ho Y.S."/>
            <person name="Lightfoot D.J."/>
            <person name="Schmoeckel S.M."/>
            <person name="Li B."/>
            <person name="Borm T.J.A."/>
            <person name="Ohyanagi H."/>
            <person name="Mineta K."/>
            <person name="Michell C.T."/>
            <person name="Saber N."/>
            <person name="Kharbatia N.M."/>
            <person name="Rupper R.R."/>
            <person name="Sharp A.R."/>
            <person name="Dally N."/>
            <person name="Boughton B.A."/>
            <person name="Woo Y.H."/>
            <person name="Gao G."/>
            <person name="Schijlen E.G.W.M."/>
            <person name="Guo X."/>
            <person name="Momin A.A."/>
            <person name="Negrao S."/>
            <person name="Al-Babili S."/>
            <person name="Gehring C."/>
            <person name="Roessner U."/>
            <person name="Jung C."/>
            <person name="Murphy K."/>
            <person name="Arold S.T."/>
            <person name="Gojobori T."/>
            <person name="van der Linden C.G."/>
            <person name="van Loo E.N."/>
            <person name="Jellen E.N."/>
            <person name="Maughan P.J."/>
            <person name="Tester M."/>
        </authorList>
    </citation>
    <scope>NUCLEOTIDE SEQUENCE [LARGE SCALE GENOMIC DNA]</scope>
    <source>
        <strain evidence="1">cv. PI 614886</strain>
    </source>
</reference>
<reference evidence="1" key="2">
    <citation type="submission" date="2021-03" db="UniProtKB">
        <authorList>
            <consortium name="EnsemblPlants"/>
        </authorList>
    </citation>
    <scope>IDENTIFICATION</scope>
</reference>
<dbReference type="PANTHER" id="PTHR12484:SF4">
    <property type="entry name" value="A-KINASE ANCHOR PROTEIN 17A"/>
    <property type="match status" value="1"/>
</dbReference>
<dbReference type="InterPro" id="IPR056852">
    <property type="entry name" value="AK17A/B"/>
</dbReference>